<dbReference type="InterPro" id="IPR003737">
    <property type="entry name" value="GlcNAc_PI_deacetylase-related"/>
</dbReference>
<evidence type="ECO:0000313" key="3">
    <source>
        <dbReference type="Proteomes" id="UP000282930"/>
    </source>
</evidence>
<sequence>MAKYRLGQEKSGVVFRKTQKEKKRRFKRKYILYIFAIWILANVLLFLVKEYLSNYYFSTQLPELKPENYKRILIFAPHCDDETLSSAGVIQKALAAGSKVKVVVMTNGDGFTRAAGQNFGKIRLKAKDYIRFGYLRQKETIHALEDLGIDRKNIIFLGYPDRGLRYLWEKYFDSKVSYFNPLTRTFHSPYSNSYEKNVQYKGVNVVKNIESIIKSFEPDLIIYPYSRDQHPDHWATSAFVKFSLLQLGYKGEEWQYLVHRGDWPTPFGKHPDMFLVPPFKLAFTDTEWYQVPLDGFMIEKKANSISDYHSQIKVMRGFLEAFIRQNELFAKLGNSIAKRYEGDDLFSPKYLVIEEPTHDIWSLIFEKGADIDSIYAAHDSKNIYIGIRMVGSAKRLINYYLHIRAFKDQKYLGRMYIQISGSKMKSVKTMTTPQFSLDNSKFQRNKNYMKIVLPKKDLQNANMLFLSLRTEFLGRQLDRSAWRVILLK</sequence>
<dbReference type="Pfam" id="PF02585">
    <property type="entry name" value="PIG-L"/>
    <property type="match status" value="1"/>
</dbReference>
<dbReference type="Gene3D" id="3.40.50.10320">
    <property type="entry name" value="LmbE-like"/>
    <property type="match status" value="1"/>
</dbReference>
<keyword evidence="1" id="KW-0812">Transmembrane</keyword>
<reference evidence="2 3" key="1">
    <citation type="submission" date="2018-12" db="EMBL/GenBank/DDBJ databases">
        <title>Genome sequence from the cellulolytic species, Caldicellulosiruptor changbaiensis.</title>
        <authorList>
            <person name="Blumer-Schuette S.E."/>
            <person name="Mendoza C."/>
        </authorList>
    </citation>
    <scope>NUCLEOTIDE SEQUENCE [LARGE SCALE GENOMIC DNA]</scope>
    <source>
        <strain evidence="2 3">CBS-Z</strain>
    </source>
</reference>
<evidence type="ECO:0000313" key="2">
    <source>
        <dbReference type="EMBL" id="AZT89367.1"/>
    </source>
</evidence>
<dbReference type="SUPFAM" id="SSF102588">
    <property type="entry name" value="LmbE-like"/>
    <property type="match status" value="1"/>
</dbReference>
<gene>
    <name evidence="2" type="ORF">ELD05_00950</name>
</gene>
<dbReference type="AlphaFoldDB" id="A0A3T0D2B4"/>
<dbReference type="PANTHER" id="PTHR12993">
    <property type="entry name" value="N-ACETYLGLUCOSAMINYL-PHOSPHATIDYLINOSITOL DE-N-ACETYLASE-RELATED"/>
    <property type="match status" value="1"/>
</dbReference>
<dbReference type="KEGG" id="ccha:ELD05_00950"/>
<proteinExistence type="predicted"/>
<keyword evidence="3" id="KW-1185">Reference proteome</keyword>
<keyword evidence="1" id="KW-0472">Membrane</keyword>
<dbReference type="GO" id="GO:0016811">
    <property type="term" value="F:hydrolase activity, acting on carbon-nitrogen (but not peptide) bonds, in linear amides"/>
    <property type="evidence" value="ECO:0007669"/>
    <property type="project" value="TreeGrafter"/>
</dbReference>
<accession>A0A3T0D2B4</accession>
<evidence type="ECO:0000256" key="1">
    <source>
        <dbReference type="SAM" id="Phobius"/>
    </source>
</evidence>
<dbReference type="InterPro" id="IPR024078">
    <property type="entry name" value="LmbE-like_dom_sf"/>
</dbReference>
<dbReference type="EMBL" id="CP034791">
    <property type="protein sequence ID" value="AZT89367.1"/>
    <property type="molecule type" value="Genomic_DNA"/>
</dbReference>
<protein>
    <submittedName>
        <fullName evidence="2">PIG-L family deacetylase</fullName>
    </submittedName>
</protein>
<feature type="transmembrane region" description="Helical" evidence="1">
    <location>
        <begin position="30"/>
        <end position="48"/>
    </location>
</feature>
<keyword evidence="1" id="KW-1133">Transmembrane helix</keyword>
<organism evidence="2 3">
    <name type="scientific">Caldicellulosiruptor changbaiensis</name>
    <dbReference type="NCBI Taxonomy" id="1222016"/>
    <lineage>
        <taxon>Bacteria</taxon>
        <taxon>Bacillati</taxon>
        <taxon>Bacillota</taxon>
        <taxon>Bacillota incertae sedis</taxon>
        <taxon>Caldicellulosiruptorales</taxon>
        <taxon>Caldicellulosiruptoraceae</taxon>
        <taxon>Caldicellulosiruptor</taxon>
    </lineage>
</organism>
<dbReference type="PANTHER" id="PTHR12993:SF11">
    <property type="entry name" value="N-ACETYLGLUCOSAMINYL-PHOSPHATIDYLINOSITOL DE-N-ACETYLASE"/>
    <property type="match status" value="1"/>
</dbReference>
<name>A0A3T0D2B4_9FIRM</name>
<dbReference type="RefSeq" id="WP_127350997.1">
    <property type="nucleotide sequence ID" value="NZ_CP034791.1"/>
</dbReference>
<dbReference type="Proteomes" id="UP000282930">
    <property type="component" value="Chromosome"/>
</dbReference>